<evidence type="ECO:0000259" key="1">
    <source>
        <dbReference type="Pfam" id="PF03372"/>
    </source>
</evidence>
<accession>A0AAD9TZK9</accession>
<sequence>MLLDHNLSLVCLVETRVRKTNTPLVVNSVFKNWDILDNYSSHDLGRIWVGWDPRILKISKISETDQIIHCLAFILDSNDQFNISFVYGSNDERARRALWDNMCVFQHGGTPWIVVGDFNVSRRVQESVGGSPKISVAMEEFDNCLQSVELDDLRFSSFLHTWCNKRSNGCISKKLDRVLVNKEWMAKFEHSEAFFLPPSISDHSPSLVKLGLQGNKKNCPFKIFNFLTEREDFLPLVESCWQENFHGNMQFQLCSKLRNLKKALKSLNKNTVGDVTVKSIEAKAAIIECQRNLDLQPHDASLRIQEKELMSSYTLALQTKEDFLRQKSRVQWLKAGDRNSSYFFKAIKERRNRNMALVL</sequence>
<dbReference type="AlphaFoldDB" id="A0AAD9TZK9"/>
<dbReference type="Proteomes" id="UP001280121">
    <property type="component" value="Unassembled WGS sequence"/>
</dbReference>
<evidence type="ECO:0000313" key="3">
    <source>
        <dbReference type="Proteomes" id="UP001280121"/>
    </source>
</evidence>
<dbReference type="InterPro" id="IPR036691">
    <property type="entry name" value="Endo/exonu/phosph_ase_sf"/>
</dbReference>
<dbReference type="Gene3D" id="3.60.10.10">
    <property type="entry name" value="Endonuclease/exonuclease/phosphatase"/>
    <property type="match status" value="1"/>
</dbReference>
<dbReference type="InterPro" id="IPR005135">
    <property type="entry name" value="Endo/exonuclease/phosphatase"/>
</dbReference>
<dbReference type="Pfam" id="PF03372">
    <property type="entry name" value="Exo_endo_phos"/>
    <property type="match status" value="1"/>
</dbReference>
<evidence type="ECO:0000313" key="2">
    <source>
        <dbReference type="EMBL" id="KAK2645185.1"/>
    </source>
</evidence>
<organism evidence="2 3">
    <name type="scientific">Dipteronia dyeriana</name>
    <dbReference type="NCBI Taxonomy" id="168575"/>
    <lineage>
        <taxon>Eukaryota</taxon>
        <taxon>Viridiplantae</taxon>
        <taxon>Streptophyta</taxon>
        <taxon>Embryophyta</taxon>
        <taxon>Tracheophyta</taxon>
        <taxon>Spermatophyta</taxon>
        <taxon>Magnoliopsida</taxon>
        <taxon>eudicotyledons</taxon>
        <taxon>Gunneridae</taxon>
        <taxon>Pentapetalae</taxon>
        <taxon>rosids</taxon>
        <taxon>malvids</taxon>
        <taxon>Sapindales</taxon>
        <taxon>Sapindaceae</taxon>
        <taxon>Hippocastanoideae</taxon>
        <taxon>Acereae</taxon>
        <taxon>Dipteronia</taxon>
    </lineage>
</organism>
<proteinExistence type="predicted"/>
<dbReference type="PANTHER" id="PTHR33710">
    <property type="entry name" value="BNAC02G09200D PROTEIN"/>
    <property type="match status" value="1"/>
</dbReference>
<gene>
    <name evidence="2" type="ORF">Ddye_020380</name>
</gene>
<dbReference type="EMBL" id="JANJYI010000006">
    <property type="protein sequence ID" value="KAK2645185.1"/>
    <property type="molecule type" value="Genomic_DNA"/>
</dbReference>
<reference evidence="2" key="1">
    <citation type="journal article" date="2023" name="Plant J.">
        <title>Genome sequences and population genomics provide insights into the demographic history, inbreeding, and mutation load of two 'living fossil' tree species of Dipteronia.</title>
        <authorList>
            <person name="Feng Y."/>
            <person name="Comes H.P."/>
            <person name="Chen J."/>
            <person name="Zhu S."/>
            <person name="Lu R."/>
            <person name="Zhang X."/>
            <person name="Li P."/>
            <person name="Qiu J."/>
            <person name="Olsen K.M."/>
            <person name="Qiu Y."/>
        </authorList>
    </citation>
    <scope>NUCLEOTIDE SEQUENCE</scope>
    <source>
        <strain evidence="2">KIB01</strain>
    </source>
</reference>
<protein>
    <recommendedName>
        <fullName evidence="1">Endonuclease/exonuclease/phosphatase domain-containing protein</fullName>
    </recommendedName>
</protein>
<comment type="caution">
    <text evidence="2">The sequence shown here is derived from an EMBL/GenBank/DDBJ whole genome shotgun (WGS) entry which is preliminary data.</text>
</comment>
<keyword evidence="3" id="KW-1185">Reference proteome</keyword>
<dbReference type="PANTHER" id="PTHR33710:SF77">
    <property type="entry name" value="DNASE I-LIKE SUPERFAMILY PROTEIN"/>
    <property type="match status" value="1"/>
</dbReference>
<dbReference type="SUPFAM" id="SSF56219">
    <property type="entry name" value="DNase I-like"/>
    <property type="match status" value="1"/>
</dbReference>
<name>A0AAD9TZK9_9ROSI</name>
<feature type="domain" description="Endonuclease/exonuclease/phosphatase" evidence="1">
    <location>
        <begin position="5"/>
        <end position="203"/>
    </location>
</feature>